<feature type="region of interest" description="Disordered" evidence="1">
    <location>
        <begin position="1"/>
        <end position="25"/>
    </location>
</feature>
<gene>
    <name evidence="3" type="ORF">EII35_03790</name>
</gene>
<protein>
    <submittedName>
        <fullName evidence="3">DUF87 domain-containing protein</fullName>
    </submittedName>
</protein>
<proteinExistence type="predicted"/>
<organism evidence="3 4">
    <name type="scientific">Arachnia propionica</name>
    <dbReference type="NCBI Taxonomy" id="1750"/>
    <lineage>
        <taxon>Bacteria</taxon>
        <taxon>Bacillati</taxon>
        <taxon>Actinomycetota</taxon>
        <taxon>Actinomycetes</taxon>
        <taxon>Propionibacteriales</taxon>
        <taxon>Propionibacteriaceae</taxon>
        <taxon>Arachnia</taxon>
    </lineage>
</organism>
<dbReference type="EMBL" id="RQYT01000005">
    <property type="protein sequence ID" value="RRD50533.1"/>
    <property type="molecule type" value="Genomic_DNA"/>
</dbReference>
<evidence type="ECO:0000313" key="3">
    <source>
        <dbReference type="EMBL" id="RRD50533.1"/>
    </source>
</evidence>
<comment type="caution">
    <text evidence="3">The sequence shown here is derived from an EMBL/GenBank/DDBJ whole genome shotgun (WGS) entry which is preliminary data.</text>
</comment>
<dbReference type="Proteomes" id="UP000280935">
    <property type="component" value="Unassembled WGS sequence"/>
</dbReference>
<evidence type="ECO:0000313" key="4">
    <source>
        <dbReference type="Proteomes" id="UP000280935"/>
    </source>
</evidence>
<evidence type="ECO:0000256" key="1">
    <source>
        <dbReference type="SAM" id="MobiDB-lite"/>
    </source>
</evidence>
<dbReference type="RefSeq" id="WP_125227138.1">
    <property type="nucleotide sequence ID" value="NZ_RQYT01000005.1"/>
</dbReference>
<dbReference type="NCBIfam" id="NF045971">
    <property type="entry name" value="conju_CD1110"/>
    <property type="match status" value="1"/>
</dbReference>
<name>A0A3P1X1C1_9ACTN</name>
<evidence type="ECO:0000259" key="2">
    <source>
        <dbReference type="Pfam" id="PF01935"/>
    </source>
</evidence>
<sequence length="802" mass="89696">MFLGLLGKKQTKAKQGDNATSTPRRKTRAASIFAARRAQDFLHYEAMLESGVCILGGGEYSITLRLSDVSYQVATQEVKQRLLEAYAEFLNQFGSGERLTITVASRRVPRDELVGRVLFQEPRYPDHLSAFRMDHNRIVQSMIGDREYAIVAEKFLTITVSAPNLEQAKANLEDLAGLAKKDLLKLHCHAERMNGAERIELMREWTRGCYSRGFDYRAMAESGATTKSELAPQAVERGNQSCVVLAGDEEELHYQVLMVRTFARWLGDDVLARLAKVQTDLVTSLHVQPIEKTEAHELVMKRKAALDMELLSARRRLIKAHMDPDVDLPIRLQRGVEEVRSMLEAMDKEDQRLFTCTLVLMVRASSADELKQRVDQVRKVLRGKACDATILRYWQEQGFNAALPLGGNRLPFHRTLTTAALAVLMPFSSEEILDQTGILYGRNATTGNPIILDRKRKRNGNGFVLGTSGSGKSYTCKAEIEQVVIGYPKDEVIVIDPEQEYRAVGEALGATVIEVHAGSTQTMNPLDIELSTVEGDPIRLKTEAVLGMLQVLLAGPEGLTGAEQSVLDRCLNSIYRRWERNRGAMPTLVDVLEELKQQPDDSAVALVGALELYATGTFSGFARQTNVETDNRFIVYDTSKLGHALRNFGLMVVLDAVWRRVIANYGRGIRTWLYVDEFASMFSDRHAMEQLMSFWTRFRKKGGIPTGILQNITALLEVEEGRRMLNNADLLLLMGQQENDADALVDLLSLSEAQARVLTRAQPGEGLIRLGSTVLELDARRPQDGPLNELFNTAFQDDEDDS</sequence>
<dbReference type="SUPFAM" id="SSF52540">
    <property type="entry name" value="P-loop containing nucleoside triphosphate hydrolases"/>
    <property type="match status" value="1"/>
</dbReference>
<dbReference type="OrthoDB" id="9804380at2"/>
<dbReference type="Pfam" id="PF01935">
    <property type="entry name" value="DUF87"/>
    <property type="match status" value="1"/>
</dbReference>
<dbReference type="InterPro" id="IPR051162">
    <property type="entry name" value="T4SS_component"/>
</dbReference>
<feature type="domain" description="Helicase HerA central" evidence="2">
    <location>
        <begin position="464"/>
        <end position="583"/>
    </location>
</feature>
<dbReference type="InterPro" id="IPR002789">
    <property type="entry name" value="HerA_central"/>
</dbReference>
<accession>A0A3P1X1C1</accession>
<dbReference type="PANTHER" id="PTHR30121:SF12">
    <property type="entry name" value="TYPE IV SECRETION SYSTEM PROTEIN CAGE"/>
    <property type="match status" value="1"/>
</dbReference>
<dbReference type="InterPro" id="IPR027417">
    <property type="entry name" value="P-loop_NTPase"/>
</dbReference>
<dbReference type="Gene3D" id="1.10.8.730">
    <property type="match status" value="1"/>
</dbReference>
<dbReference type="CDD" id="cd01127">
    <property type="entry name" value="TrwB_TraG_TraD_VirD4"/>
    <property type="match status" value="1"/>
</dbReference>
<dbReference type="Gene3D" id="3.40.50.300">
    <property type="entry name" value="P-loop containing nucleotide triphosphate hydrolases"/>
    <property type="match status" value="1"/>
</dbReference>
<dbReference type="AlphaFoldDB" id="A0A3P1X1C1"/>
<dbReference type="PANTHER" id="PTHR30121">
    <property type="entry name" value="UNCHARACTERIZED PROTEIN YJGR-RELATED"/>
    <property type="match status" value="1"/>
</dbReference>
<reference evidence="3 4" key="1">
    <citation type="submission" date="2018-11" db="EMBL/GenBank/DDBJ databases">
        <title>Genomes From Bacteria Associated with the Canine Oral Cavity: a Test Case for Automated Genome-Based Taxonomic Assignment.</title>
        <authorList>
            <person name="Coil D.A."/>
            <person name="Jospin G."/>
            <person name="Darling A.E."/>
            <person name="Wallis C."/>
            <person name="Davis I.J."/>
            <person name="Harris S."/>
            <person name="Eisen J.A."/>
            <person name="Holcombe L.J."/>
            <person name="O'Flynn C."/>
        </authorList>
    </citation>
    <scope>NUCLEOTIDE SEQUENCE [LARGE SCALE GENOMIC DNA]</scope>
    <source>
        <strain evidence="3 4">OH2822_COT-296</strain>
    </source>
</reference>